<dbReference type="InterPro" id="IPR004364">
    <property type="entry name" value="Aa-tRNA-synt_II"/>
</dbReference>
<dbReference type="Pfam" id="PF00152">
    <property type="entry name" value="tRNA-synt_2"/>
    <property type="match status" value="1"/>
</dbReference>
<evidence type="ECO:0000256" key="1">
    <source>
        <dbReference type="ARBA" id="ARBA00022598"/>
    </source>
</evidence>
<dbReference type="OrthoDB" id="21243at2759"/>
<dbReference type="InterPro" id="IPR004365">
    <property type="entry name" value="NA-bd_OB_tRNA"/>
</dbReference>
<evidence type="ECO:0000313" key="6">
    <source>
        <dbReference type="EMBL" id="KAF2218708.1"/>
    </source>
</evidence>
<name>A0A6A6FZM4_9PEZI</name>
<dbReference type="PANTHER" id="PTHR42918:SF5">
    <property type="entry name" value="LYSINE--TRNA LIGASE, MITOCHONDRIAL"/>
    <property type="match status" value="1"/>
</dbReference>
<keyword evidence="1" id="KW-0436">Ligase</keyword>
<keyword evidence="7" id="KW-1185">Reference proteome</keyword>
<keyword evidence="2" id="KW-0547">Nucleotide-binding</keyword>
<feature type="domain" description="Aminoacyl-transfer RNA synthetases class-II family profile" evidence="5">
    <location>
        <begin position="224"/>
        <end position="557"/>
    </location>
</feature>
<evidence type="ECO:0000256" key="2">
    <source>
        <dbReference type="ARBA" id="ARBA00022741"/>
    </source>
</evidence>
<dbReference type="SUPFAM" id="SSF55681">
    <property type="entry name" value="Class II aaRS and biotin synthetases"/>
    <property type="match status" value="1"/>
</dbReference>
<sequence>MDLYRCLRPCLQSSIKSSPCAAYSRFYTASTRLLKDKSPKHGKPEAQSDFDKRIQLLETHQGPSSSWYPRLHMTGLVEARPLLIKKVAKELEPGQTAMRTPLALQGRVKSVRVASSKLLFIDVERRQRTMQLVCNFGRLNDDPPDRDAKAAFRKAVRRGDWISVTGLVYKSPSGEPGILATEIPRIESPSLRQIPTVLDDAETKARKPHVSMLVDPAELQTISIRSKVERHLFLYLSGNGFMNVRTPILTSGAGGAVAKPFETMATELADTKLNLRIAPELWLKRLMVGGADKVFELGPAFRNEGVDNTHNPEFTMCEFYSAFTDIETLMNWTEAYLHDLFKHLSSKVDAGETSHLPDSIIHRTFNGTPLEPFFPDHFPRLRFIPTLEREMGRPLPNLTSPTTYRDLTNLFLTLNLPLPSSPTVPTLLDALASHFLEPLCTVPTFITSHPAALSPLAKSYTCYKTGQLVSPRAELFIAGREYANMYEEENSPFEQRRKFEEQIAYRRQIKPDFHGEVDESYLEALEWGLPPTGGWGMGVDRLVMLFAGRRRIGDVLPFGTLRNVVGMRGRWR</sequence>
<dbReference type="PRINTS" id="PR00982">
    <property type="entry name" value="TRNASYNTHLYS"/>
</dbReference>
<dbReference type="PANTHER" id="PTHR42918">
    <property type="entry name" value="LYSYL-TRNA SYNTHETASE"/>
    <property type="match status" value="1"/>
</dbReference>
<dbReference type="SUPFAM" id="SSF50249">
    <property type="entry name" value="Nucleic acid-binding proteins"/>
    <property type="match status" value="1"/>
</dbReference>
<dbReference type="GO" id="GO:0000049">
    <property type="term" value="F:tRNA binding"/>
    <property type="evidence" value="ECO:0007669"/>
    <property type="project" value="TreeGrafter"/>
</dbReference>
<dbReference type="Proteomes" id="UP000799538">
    <property type="component" value="Unassembled WGS sequence"/>
</dbReference>
<dbReference type="GO" id="GO:0004824">
    <property type="term" value="F:lysine-tRNA ligase activity"/>
    <property type="evidence" value="ECO:0007669"/>
    <property type="project" value="InterPro"/>
</dbReference>
<keyword evidence="3" id="KW-0067">ATP-binding</keyword>
<dbReference type="PROSITE" id="PS50862">
    <property type="entry name" value="AA_TRNA_LIGASE_II"/>
    <property type="match status" value="1"/>
</dbReference>
<evidence type="ECO:0000259" key="5">
    <source>
        <dbReference type="PROSITE" id="PS50862"/>
    </source>
</evidence>
<gene>
    <name evidence="6" type="ORF">BDZ85DRAFT_286107</name>
</gene>
<dbReference type="GO" id="GO:0005739">
    <property type="term" value="C:mitochondrion"/>
    <property type="evidence" value="ECO:0007669"/>
    <property type="project" value="TreeGrafter"/>
</dbReference>
<dbReference type="GO" id="GO:0070154">
    <property type="term" value="P:mitochondrial lysyl-tRNA aminoacylation"/>
    <property type="evidence" value="ECO:0007669"/>
    <property type="project" value="TreeGrafter"/>
</dbReference>
<protein>
    <recommendedName>
        <fullName evidence="5">Aminoacyl-transfer RNA synthetases class-II family profile domain-containing protein</fullName>
    </recommendedName>
</protein>
<evidence type="ECO:0000313" key="7">
    <source>
        <dbReference type="Proteomes" id="UP000799538"/>
    </source>
</evidence>
<dbReference type="Gene3D" id="2.40.50.140">
    <property type="entry name" value="Nucleic acid-binding proteins"/>
    <property type="match status" value="1"/>
</dbReference>
<dbReference type="GO" id="GO:0005524">
    <property type="term" value="F:ATP binding"/>
    <property type="evidence" value="ECO:0007669"/>
    <property type="project" value="UniProtKB-KW"/>
</dbReference>
<accession>A0A6A6FZM4</accession>
<keyword evidence="4" id="KW-0030">Aminoacyl-tRNA synthetase</keyword>
<dbReference type="Pfam" id="PF01336">
    <property type="entry name" value="tRNA_anti-codon"/>
    <property type="match status" value="1"/>
</dbReference>
<reference evidence="7" key="1">
    <citation type="journal article" date="2020" name="Stud. Mycol.">
        <title>101 Dothideomycetes genomes: A test case for predicting lifestyles and emergence of pathogens.</title>
        <authorList>
            <person name="Haridas S."/>
            <person name="Albert R."/>
            <person name="Binder M."/>
            <person name="Bloem J."/>
            <person name="LaButti K."/>
            <person name="Salamov A."/>
            <person name="Andreopoulos B."/>
            <person name="Baker S."/>
            <person name="Barry K."/>
            <person name="Bills G."/>
            <person name="Bluhm B."/>
            <person name="Cannon C."/>
            <person name="Castanera R."/>
            <person name="Culley D."/>
            <person name="Daum C."/>
            <person name="Ezra D."/>
            <person name="Gonzalez J."/>
            <person name="Henrissat B."/>
            <person name="Kuo A."/>
            <person name="Liang C."/>
            <person name="Lipzen A."/>
            <person name="Lutzoni F."/>
            <person name="Magnuson J."/>
            <person name="Mondo S."/>
            <person name="Nolan M."/>
            <person name="Ohm R."/>
            <person name="Pangilinan J."/>
            <person name="Park H.-J."/>
            <person name="Ramirez L."/>
            <person name="Alfaro M."/>
            <person name="Sun H."/>
            <person name="Tritt A."/>
            <person name="Yoshinaga Y."/>
            <person name="Zwiers L.-H."/>
            <person name="Turgeon B."/>
            <person name="Goodwin S."/>
            <person name="Spatafora J."/>
            <person name="Crous P."/>
            <person name="Grigoriev I."/>
        </authorList>
    </citation>
    <scope>NUCLEOTIDE SEQUENCE [LARGE SCALE GENOMIC DNA]</scope>
    <source>
        <strain evidence="7">CECT 20119</strain>
    </source>
</reference>
<dbReference type="Gene3D" id="3.30.930.10">
    <property type="entry name" value="Bira Bifunctional Protein, Domain 2"/>
    <property type="match status" value="1"/>
</dbReference>
<proteinExistence type="predicted"/>
<dbReference type="InterPro" id="IPR006195">
    <property type="entry name" value="aa-tRNA-synth_II"/>
</dbReference>
<dbReference type="InterPro" id="IPR012340">
    <property type="entry name" value="NA-bd_OB-fold"/>
</dbReference>
<dbReference type="AlphaFoldDB" id="A0A6A6FZM4"/>
<evidence type="ECO:0000256" key="4">
    <source>
        <dbReference type="ARBA" id="ARBA00023146"/>
    </source>
</evidence>
<organism evidence="6 7">
    <name type="scientific">Elsinoe ampelina</name>
    <dbReference type="NCBI Taxonomy" id="302913"/>
    <lineage>
        <taxon>Eukaryota</taxon>
        <taxon>Fungi</taxon>
        <taxon>Dikarya</taxon>
        <taxon>Ascomycota</taxon>
        <taxon>Pezizomycotina</taxon>
        <taxon>Dothideomycetes</taxon>
        <taxon>Dothideomycetidae</taxon>
        <taxon>Myriangiales</taxon>
        <taxon>Elsinoaceae</taxon>
        <taxon>Elsinoe</taxon>
    </lineage>
</organism>
<dbReference type="EMBL" id="ML992531">
    <property type="protein sequence ID" value="KAF2218708.1"/>
    <property type="molecule type" value="Genomic_DNA"/>
</dbReference>
<dbReference type="InterPro" id="IPR045864">
    <property type="entry name" value="aa-tRNA-synth_II/BPL/LPL"/>
</dbReference>
<dbReference type="InterPro" id="IPR018149">
    <property type="entry name" value="Lys-tRNA-synth_II_C"/>
</dbReference>
<evidence type="ECO:0000256" key="3">
    <source>
        <dbReference type="ARBA" id="ARBA00022840"/>
    </source>
</evidence>